<gene>
    <name evidence="1" type="ORF">VNI00_011207</name>
</gene>
<reference evidence="1 2" key="1">
    <citation type="submission" date="2024-01" db="EMBL/GenBank/DDBJ databases">
        <title>A draft genome for a cacao thread blight-causing isolate of Paramarasmius palmivorus.</title>
        <authorList>
            <person name="Baruah I.K."/>
            <person name="Bukari Y."/>
            <person name="Amoako-Attah I."/>
            <person name="Meinhardt L.W."/>
            <person name="Bailey B.A."/>
            <person name="Cohen S.P."/>
        </authorList>
    </citation>
    <scope>NUCLEOTIDE SEQUENCE [LARGE SCALE GENOMIC DNA]</scope>
    <source>
        <strain evidence="1 2">GH-12</strain>
    </source>
</reference>
<comment type="caution">
    <text evidence="1">The sequence shown here is derived from an EMBL/GenBank/DDBJ whole genome shotgun (WGS) entry which is preliminary data.</text>
</comment>
<organism evidence="1 2">
    <name type="scientific">Paramarasmius palmivorus</name>
    <dbReference type="NCBI Taxonomy" id="297713"/>
    <lineage>
        <taxon>Eukaryota</taxon>
        <taxon>Fungi</taxon>
        <taxon>Dikarya</taxon>
        <taxon>Basidiomycota</taxon>
        <taxon>Agaricomycotina</taxon>
        <taxon>Agaricomycetes</taxon>
        <taxon>Agaricomycetidae</taxon>
        <taxon>Agaricales</taxon>
        <taxon>Marasmiineae</taxon>
        <taxon>Marasmiaceae</taxon>
        <taxon>Paramarasmius</taxon>
    </lineage>
</organism>
<name>A0AAW0CE22_9AGAR</name>
<evidence type="ECO:0000313" key="1">
    <source>
        <dbReference type="EMBL" id="KAK7037216.1"/>
    </source>
</evidence>
<dbReference type="AlphaFoldDB" id="A0AAW0CE22"/>
<dbReference type="Proteomes" id="UP001383192">
    <property type="component" value="Unassembled WGS sequence"/>
</dbReference>
<protein>
    <submittedName>
        <fullName evidence="1">Uncharacterized protein</fullName>
    </submittedName>
</protein>
<proteinExistence type="predicted"/>
<accession>A0AAW0CE22</accession>
<keyword evidence="2" id="KW-1185">Reference proteome</keyword>
<evidence type="ECO:0000313" key="2">
    <source>
        <dbReference type="Proteomes" id="UP001383192"/>
    </source>
</evidence>
<sequence>MYANLQETLGKIEDSENSRIVSTTTELHRSILQGHRKRTLFYMVSELSVGRSKESPESKSLYMTSSPVRRYGLPRLRVFAILLLPKESLDRTASTHLHGHRATYALVDNNLQI</sequence>
<dbReference type="EMBL" id="JAYKXP010000048">
    <property type="protein sequence ID" value="KAK7037216.1"/>
    <property type="molecule type" value="Genomic_DNA"/>
</dbReference>